<comment type="caution">
    <text evidence="12">The sequence shown here is derived from an EMBL/GenBank/DDBJ whole genome shotgun (WGS) entry which is preliminary data.</text>
</comment>
<sequence length="297" mass="33554">NTYNALRLSGSKLICQKSTIGEMQETVIFEPKLNVFKTYDELEIKPDEYTIVLLCVKSKDTIQASLDIKNKFTDKTVVLSIQNGVENEERIASVLGYENVMGALTTVAAETLEPGIYLQKGNYGLLVGELPGNEKLAWEHRLRIDVIADIFAKAGIIIKKSSNIYYDLWSKLVWNAAFNPTSVYYEATVGQLLANSETRKEIIGIMAEVKKIAELCGFKLNEDVDHKHLSRTDVPEWYDFRTSMLQDFQQGKEIELDELLGVIVSSAEKYNYSVPYSKTLYQKLKNKLSTGLLAKKV</sequence>
<protein>
    <recommendedName>
        <fullName evidence="4 9">2-dehydropantoate 2-reductase</fullName>
        <ecNumber evidence="3 9">1.1.1.169</ecNumber>
    </recommendedName>
    <alternativeName>
        <fullName evidence="7 9">Ketopantoate reductase</fullName>
    </alternativeName>
</protein>
<comment type="similarity">
    <text evidence="2 9">Belongs to the ketopantoate reductase family.</text>
</comment>
<dbReference type="GO" id="GO:0005737">
    <property type="term" value="C:cytoplasm"/>
    <property type="evidence" value="ECO:0007669"/>
    <property type="project" value="TreeGrafter"/>
</dbReference>
<dbReference type="SUPFAM" id="SSF48179">
    <property type="entry name" value="6-phosphogluconate dehydrogenase C-terminal domain-like"/>
    <property type="match status" value="1"/>
</dbReference>
<comment type="catalytic activity">
    <reaction evidence="8 9">
        <text>(R)-pantoate + NADP(+) = 2-dehydropantoate + NADPH + H(+)</text>
        <dbReference type="Rhea" id="RHEA:16233"/>
        <dbReference type="ChEBI" id="CHEBI:11561"/>
        <dbReference type="ChEBI" id="CHEBI:15378"/>
        <dbReference type="ChEBI" id="CHEBI:15980"/>
        <dbReference type="ChEBI" id="CHEBI:57783"/>
        <dbReference type="ChEBI" id="CHEBI:58349"/>
        <dbReference type="EC" id="1.1.1.169"/>
    </reaction>
</comment>
<dbReference type="InterPro" id="IPR013328">
    <property type="entry name" value="6PGD_dom2"/>
</dbReference>
<dbReference type="Gene3D" id="3.40.50.720">
    <property type="entry name" value="NAD(P)-binding Rossmann-like Domain"/>
    <property type="match status" value="1"/>
</dbReference>
<dbReference type="FunFam" id="1.10.1040.10:FF:000017">
    <property type="entry name" value="2-dehydropantoate 2-reductase"/>
    <property type="match status" value="1"/>
</dbReference>
<dbReference type="EMBL" id="SRHE01000494">
    <property type="protein sequence ID" value="TWW08814.1"/>
    <property type="molecule type" value="Genomic_DNA"/>
</dbReference>
<evidence type="ECO:0000259" key="11">
    <source>
        <dbReference type="Pfam" id="PF08546"/>
    </source>
</evidence>
<evidence type="ECO:0000256" key="2">
    <source>
        <dbReference type="ARBA" id="ARBA00007870"/>
    </source>
</evidence>
<feature type="domain" description="Ketopantoate reductase N-terminal" evidence="10">
    <location>
        <begin position="44"/>
        <end position="131"/>
    </location>
</feature>
<dbReference type="InterPro" id="IPR008927">
    <property type="entry name" value="6-PGluconate_DH-like_C_sf"/>
</dbReference>
<dbReference type="InterPro" id="IPR013332">
    <property type="entry name" value="KPR_N"/>
</dbReference>
<keyword evidence="9" id="KW-0566">Pantothenate biosynthesis</keyword>
<evidence type="ECO:0000256" key="4">
    <source>
        <dbReference type="ARBA" id="ARBA00019465"/>
    </source>
</evidence>
<dbReference type="EC" id="1.1.1.169" evidence="3 9"/>
<organism evidence="12 13">
    <name type="scientific">Planctomyces bekefii</name>
    <dbReference type="NCBI Taxonomy" id="1653850"/>
    <lineage>
        <taxon>Bacteria</taxon>
        <taxon>Pseudomonadati</taxon>
        <taxon>Planctomycetota</taxon>
        <taxon>Planctomycetia</taxon>
        <taxon>Planctomycetales</taxon>
        <taxon>Planctomycetaceae</taxon>
        <taxon>Planctomyces</taxon>
    </lineage>
</organism>
<accession>A0A5C6M6K3</accession>
<evidence type="ECO:0000313" key="13">
    <source>
        <dbReference type="Proteomes" id="UP000321083"/>
    </source>
</evidence>
<evidence type="ECO:0000256" key="1">
    <source>
        <dbReference type="ARBA" id="ARBA00004994"/>
    </source>
</evidence>
<reference evidence="12 13" key="2">
    <citation type="submission" date="2019-08" db="EMBL/GenBank/DDBJ databases">
        <authorList>
            <person name="Henke P."/>
        </authorList>
    </citation>
    <scope>NUCLEOTIDE SEQUENCE [LARGE SCALE GENOMIC DNA]</scope>
    <source>
        <strain evidence="12">Phe10_nw2017</strain>
    </source>
</reference>
<dbReference type="InterPro" id="IPR003710">
    <property type="entry name" value="ApbA"/>
</dbReference>
<dbReference type="InterPro" id="IPR013752">
    <property type="entry name" value="KPA_reductase"/>
</dbReference>
<feature type="domain" description="Ketopantoate reductase C-terminal" evidence="11">
    <location>
        <begin position="163"/>
        <end position="287"/>
    </location>
</feature>
<name>A0A5C6M6K3_9PLAN</name>
<dbReference type="GO" id="GO:0008677">
    <property type="term" value="F:2-dehydropantoate 2-reductase activity"/>
    <property type="evidence" value="ECO:0007669"/>
    <property type="project" value="UniProtKB-EC"/>
</dbReference>
<keyword evidence="6 9" id="KW-0560">Oxidoreductase</keyword>
<evidence type="ECO:0000259" key="10">
    <source>
        <dbReference type="Pfam" id="PF02558"/>
    </source>
</evidence>
<comment type="pathway">
    <text evidence="1 9">Cofactor biosynthesis; (R)-pantothenate biosynthesis; (R)-pantoate from 3-methyl-2-oxobutanoate: step 2/2.</text>
</comment>
<reference evidence="12 13" key="1">
    <citation type="submission" date="2019-08" db="EMBL/GenBank/DDBJ databases">
        <title>100 year-old enigma solved: identification of Planctomyces bekefii, the type genus and species of the phylum Planctomycetes.</title>
        <authorList>
            <person name="Svetlana D.N."/>
            <person name="Overmann J."/>
        </authorList>
    </citation>
    <scope>NUCLEOTIDE SEQUENCE [LARGE SCALE GENOMIC DNA]</scope>
    <source>
        <strain evidence="12">Phe10_nw2017</strain>
    </source>
</reference>
<evidence type="ECO:0000313" key="12">
    <source>
        <dbReference type="EMBL" id="TWW08814.1"/>
    </source>
</evidence>
<keyword evidence="5 9" id="KW-0521">NADP</keyword>
<dbReference type="Pfam" id="PF02558">
    <property type="entry name" value="ApbA"/>
    <property type="match status" value="1"/>
</dbReference>
<dbReference type="Gene3D" id="1.10.1040.10">
    <property type="entry name" value="N-(1-d-carboxylethyl)-l-norvaline Dehydrogenase, domain 2"/>
    <property type="match status" value="1"/>
</dbReference>
<keyword evidence="13" id="KW-1185">Reference proteome</keyword>
<evidence type="ECO:0000256" key="6">
    <source>
        <dbReference type="ARBA" id="ARBA00023002"/>
    </source>
</evidence>
<dbReference type="NCBIfam" id="TIGR00745">
    <property type="entry name" value="apbA_panE"/>
    <property type="match status" value="1"/>
</dbReference>
<dbReference type="PANTHER" id="PTHR21708:SF26">
    <property type="entry name" value="2-DEHYDROPANTOATE 2-REDUCTASE"/>
    <property type="match status" value="1"/>
</dbReference>
<dbReference type="PANTHER" id="PTHR21708">
    <property type="entry name" value="PROBABLE 2-DEHYDROPANTOATE 2-REDUCTASE"/>
    <property type="match status" value="1"/>
</dbReference>
<feature type="non-terminal residue" evidence="12">
    <location>
        <position position="1"/>
    </location>
</feature>
<evidence type="ECO:0000256" key="7">
    <source>
        <dbReference type="ARBA" id="ARBA00032024"/>
    </source>
</evidence>
<comment type="function">
    <text evidence="9">Catalyzes the NADPH-dependent reduction of ketopantoate into pantoic acid.</text>
</comment>
<dbReference type="GO" id="GO:0015940">
    <property type="term" value="P:pantothenate biosynthetic process"/>
    <property type="evidence" value="ECO:0007669"/>
    <property type="project" value="UniProtKB-UniPathway"/>
</dbReference>
<dbReference type="Proteomes" id="UP000321083">
    <property type="component" value="Unassembled WGS sequence"/>
</dbReference>
<gene>
    <name evidence="12" type="primary">apbA</name>
    <name evidence="12" type="ORF">E3A20_20580</name>
</gene>
<evidence type="ECO:0000256" key="3">
    <source>
        <dbReference type="ARBA" id="ARBA00013014"/>
    </source>
</evidence>
<evidence type="ECO:0000256" key="9">
    <source>
        <dbReference type="RuleBase" id="RU362068"/>
    </source>
</evidence>
<proteinExistence type="inferred from homology"/>
<evidence type="ECO:0000256" key="5">
    <source>
        <dbReference type="ARBA" id="ARBA00022857"/>
    </source>
</evidence>
<dbReference type="AlphaFoldDB" id="A0A5C6M6K3"/>
<dbReference type="InterPro" id="IPR051402">
    <property type="entry name" value="KPR-Related"/>
</dbReference>
<evidence type="ECO:0000256" key="8">
    <source>
        <dbReference type="ARBA" id="ARBA00048793"/>
    </source>
</evidence>
<dbReference type="Pfam" id="PF08546">
    <property type="entry name" value="ApbA_C"/>
    <property type="match status" value="1"/>
</dbReference>
<dbReference type="UniPathway" id="UPA00028">
    <property type="reaction ID" value="UER00004"/>
</dbReference>